<dbReference type="PANTHER" id="PTHR13121">
    <property type="entry name" value="GPI TRANSAMIDASE COMPONENT PIG-U"/>
    <property type="match status" value="1"/>
</dbReference>
<feature type="transmembrane region" description="Helical" evidence="9">
    <location>
        <begin position="402"/>
        <end position="420"/>
    </location>
</feature>
<feature type="transmembrane region" description="Helical" evidence="9">
    <location>
        <begin position="274"/>
        <end position="296"/>
    </location>
</feature>
<keyword evidence="11" id="KW-1185">Reference proteome</keyword>
<evidence type="ECO:0000256" key="9">
    <source>
        <dbReference type="SAM" id="Phobius"/>
    </source>
</evidence>
<dbReference type="GO" id="GO:0006506">
    <property type="term" value="P:GPI anchor biosynthetic process"/>
    <property type="evidence" value="ECO:0007669"/>
    <property type="project" value="UniProtKB-UniPathway"/>
</dbReference>
<feature type="transmembrane region" description="Helical" evidence="9">
    <location>
        <begin position="233"/>
        <end position="254"/>
    </location>
</feature>
<evidence type="ECO:0000256" key="1">
    <source>
        <dbReference type="ARBA" id="ARBA00004477"/>
    </source>
</evidence>
<evidence type="ECO:0000313" key="11">
    <source>
        <dbReference type="Proteomes" id="UP000311382"/>
    </source>
</evidence>
<evidence type="ECO:0000256" key="5">
    <source>
        <dbReference type="ARBA" id="ARBA00022692"/>
    </source>
</evidence>
<comment type="similarity">
    <text evidence="3">Belongs to the PIGU family.</text>
</comment>
<evidence type="ECO:0000256" key="3">
    <source>
        <dbReference type="ARBA" id="ARBA00010026"/>
    </source>
</evidence>
<dbReference type="GO" id="GO:0016255">
    <property type="term" value="P:attachment of GPI anchor to protein"/>
    <property type="evidence" value="ECO:0007669"/>
    <property type="project" value="InterPro"/>
</dbReference>
<gene>
    <name evidence="10" type="ORF">DMC30DRAFT_357397</name>
</gene>
<evidence type="ECO:0000256" key="8">
    <source>
        <dbReference type="ARBA" id="ARBA00023136"/>
    </source>
</evidence>
<dbReference type="STRING" id="5288.A0A5C5FM24"/>
<sequence>MLDPPVLAAGAALRAALAFATRWPQQLATRNELATPLSALIRLQEGHHLAANLTPPINPYDAGSFHHPPLVLALVGPLASHSSSPPWAAFAAWTAADLVTAWALARIASRRDRGAEPIDRREKRWSGAVVAALYLFHPFTVATTLARSSTTFTNLFLALALSSALDGSLTSAVFHLSLATHLSLHPLLLLPPLVLLAHQTIVERSVQQTPSLLSSAAEGTLAFALHQGALLGVSWWLTGSWAFLSSVYGVILSVPDLTPNIGLTWYFFIEMFDHFRAFFLVVFALHPAVYVAPLSIFYRDDPLFAATLLVGAVALLKSYPTLGDWGLWHALLACYSELLPRASGPSPVSLPLCVPPCPFLTVGLLHADISTPILHALLPLYALSLLPSFSHLWLSSTAGNANFYYAATLVWAVAMGGWALEAMRARGKREALRRLDAEGRGKVQSGEWTVVQR</sequence>
<evidence type="ECO:0000256" key="7">
    <source>
        <dbReference type="ARBA" id="ARBA00022989"/>
    </source>
</evidence>
<dbReference type="OrthoDB" id="549017at2759"/>
<name>A0A5C5FM24_9BASI</name>
<feature type="transmembrane region" description="Helical" evidence="9">
    <location>
        <begin position="87"/>
        <end position="105"/>
    </location>
</feature>
<comment type="subcellular location">
    <subcellularLocation>
        <location evidence="1">Endoplasmic reticulum membrane</location>
        <topology evidence="1">Multi-pass membrane protein</topology>
    </subcellularLocation>
</comment>
<keyword evidence="6" id="KW-0256">Endoplasmic reticulum</keyword>
<dbReference type="AlphaFoldDB" id="A0A5C5FM24"/>
<dbReference type="Proteomes" id="UP000311382">
    <property type="component" value="Unassembled WGS sequence"/>
</dbReference>
<evidence type="ECO:0000256" key="4">
    <source>
        <dbReference type="ARBA" id="ARBA00022502"/>
    </source>
</evidence>
<comment type="pathway">
    <text evidence="2">Glycolipid biosynthesis; glycosylphosphatidylinositol-anchor biosynthesis.</text>
</comment>
<keyword evidence="5 9" id="KW-0812">Transmembrane</keyword>
<keyword evidence="8 9" id="KW-0472">Membrane</keyword>
<comment type="caution">
    <text evidence="10">The sequence shown here is derived from an EMBL/GenBank/DDBJ whole genome shotgun (WGS) entry which is preliminary data.</text>
</comment>
<dbReference type="Pfam" id="PF06728">
    <property type="entry name" value="PIG-U"/>
    <property type="match status" value="2"/>
</dbReference>
<proteinExistence type="inferred from homology"/>
<evidence type="ECO:0000256" key="2">
    <source>
        <dbReference type="ARBA" id="ARBA00004687"/>
    </source>
</evidence>
<organism evidence="10 11">
    <name type="scientific">Rhodotorula diobovata</name>
    <dbReference type="NCBI Taxonomy" id="5288"/>
    <lineage>
        <taxon>Eukaryota</taxon>
        <taxon>Fungi</taxon>
        <taxon>Dikarya</taxon>
        <taxon>Basidiomycota</taxon>
        <taxon>Pucciniomycotina</taxon>
        <taxon>Microbotryomycetes</taxon>
        <taxon>Sporidiobolales</taxon>
        <taxon>Sporidiobolaceae</taxon>
        <taxon>Rhodotorula</taxon>
    </lineage>
</organism>
<dbReference type="PANTHER" id="PTHR13121:SF0">
    <property type="entry name" value="PHOSPHATIDYLINOSITOL GLYCAN ANCHOR BIOSYNTHESIS CLASS U PROTEIN"/>
    <property type="match status" value="1"/>
</dbReference>
<dbReference type="EMBL" id="SOZI01000224">
    <property type="protein sequence ID" value="TNY17246.1"/>
    <property type="molecule type" value="Genomic_DNA"/>
</dbReference>
<evidence type="ECO:0000313" key="10">
    <source>
        <dbReference type="EMBL" id="TNY17246.1"/>
    </source>
</evidence>
<feature type="transmembrane region" description="Helical" evidence="9">
    <location>
        <begin position="377"/>
        <end position="396"/>
    </location>
</feature>
<accession>A0A5C5FM24</accession>
<dbReference type="UniPathway" id="UPA00196"/>
<dbReference type="InterPro" id="IPR009600">
    <property type="entry name" value="PIG-U"/>
</dbReference>
<reference evidence="10 11" key="1">
    <citation type="submission" date="2019-03" db="EMBL/GenBank/DDBJ databases">
        <title>Rhodosporidium diobovatum UCD-FST 08-225 genome sequencing, assembly, and annotation.</title>
        <authorList>
            <person name="Fakankun I.U."/>
            <person name="Fristensky B."/>
            <person name="Levin D.B."/>
        </authorList>
    </citation>
    <scope>NUCLEOTIDE SEQUENCE [LARGE SCALE GENOMIC DNA]</scope>
    <source>
        <strain evidence="10 11">UCD-FST 08-225</strain>
    </source>
</reference>
<keyword evidence="7 9" id="KW-1133">Transmembrane helix</keyword>
<protein>
    <submittedName>
        <fullName evidence="10">GPI transamidase subunit PIG-U</fullName>
    </submittedName>
</protein>
<keyword evidence="4" id="KW-0337">GPI-anchor biosynthesis</keyword>
<feature type="transmembrane region" description="Helical" evidence="9">
    <location>
        <begin position="125"/>
        <end position="146"/>
    </location>
</feature>
<evidence type="ECO:0000256" key="6">
    <source>
        <dbReference type="ARBA" id="ARBA00022824"/>
    </source>
</evidence>
<dbReference type="GO" id="GO:0042765">
    <property type="term" value="C:GPI-anchor transamidase complex"/>
    <property type="evidence" value="ECO:0007669"/>
    <property type="project" value="InterPro"/>
</dbReference>